<proteinExistence type="predicted"/>
<protein>
    <submittedName>
        <fullName evidence="1">Uncharacterized protein</fullName>
    </submittedName>
</protein>
<comment type="caution">
    <text evidence="1">The sequence shown here is derived from an EMBL/GenBank/DDBJ whole genome shotgun (WGS) entry which is preliminary data.</text>
</comment>
<name>A0A4Y2DMW7_ARAVE</name>
<reference evidence="1 2" key="1">
    <citation type="journal article" date="2019" name="Sci. Rep.">
        <title>Orb-weaving spider Araneus ventricosus genome elucidates the spidroin gene catalogue.</title>
        <authorList>
            <person name="Kono N."/>
            <person name="Nakamura H."/>
            <person name="Ohtoshi R."/>
            <person name="Moran D.A.P."/>
            <person name="Shinohara A."/>
            <person name="Yoshida Y."/>
            <person name="Fujiwara M."/>
            <person name="Mori M."/>
            <person name="Tomita M."/>
            <person name="Arakawa K."/>
        </authorList>
    </citation>
    <scope>NUCLEOTIDE SEQUENCE [LARGE SCALE GENOMIC DNA]</scope>
</reference>
<organism evidence="1 2">
    <name type="scientific">Araneus ventricosus</name>
    <name type="common">Orbweaver spider</name>
    <name type="synonym">Epeira ventricosa</name>
    <dbReference type="NCBI Taxonomy" id="182803"/>
    <lineage>
        <taxon>Eukaryota</taxon>
        <taxon>Metazoa</taxon>
        <taxon>Ecdysozoa</taxon>
        <taxon>Arthropoda</taxon>
        <taxon>Chelicerata</taxon>
        <taxon>Arachnida</taxon>
        <taxon>Araneae</taxon>
        <taxon>Araneomorphae</taxon>
        <taxon>Entelegynae</taxon>
        <taxon>Araneoidea</taxon>
        <taxon>Araneidae</taxon>
        <taxon>Araneus</taxon>
    </lineage>
</organism>
<sequence length="98" mass="10752">MTRTTPELGHPIPNLSCSLPAGPLPALHPSWVGRASVDIFCTTPAEGRKAHDLTYTWPRNTFDLQWNLISNLESPGSEAGTLPLSSMVLINTLLTYFF</sequence>
<evidence type="ECO:0000313" key="2">
    <source>
        <dbReference type="Proteomes" id="UP000499080"/>
    </source>
</evidence>
<accession>A0A4Y2DMW7</accession>
<dbReference type="EMBL" id="BGPR01000399">
    <property type="protein sequence ID" value="GBM18160.1"/>
    <property type="molecule type" value="Genomic_DNA"/>
</dbReference>
<dbReference type="Proteomes" id="UP000499080">
    <property type="component" value="Unassembled WGS sequence"/>
</dbReference>
<gene>
    <name evidence="1" type="ORF">AVEN_151705_1</name>
</gene>
<evidence type="ECO:0000313" key="1">
    <source>
        <dbReference type="EMBL" id="GBM18160.1"/>
    </source>
</evidence>
<keyword evidence="2" id="KW-1185">Reference proteome</keyword>
<dbReference type="AlphaFoldDB" id="A0A4Y2DMW7"/>